<evidence type="ECO:0000313" key="2">
    <source>
        <dbReference type="EMBL" id="KAF2891473.1"/>
    </source>
</evidence>
<gene>
    <name evidence="2" type="ORF">ILUMI_14700</name>
</gene>
<accession>A0A8K0CPZ5</accession>
<feature type="non-terminal residue" evidence="2">
    <location>
        <position position="62"/>
    </location>
</feature>
<feature type="compositionally biased region" description="Basic and acidic residues" evidence="1">
    <location>
        <begin position="51"/>
        <end position="62"/>
    </location>
</feature>
<organism evidence="2 3">
    <name type="scientific">Ignelater luminosus</name>
    <name type="common">Cucubano</name>
    <name type="synonym">Pyrophorus luminosus</name>
    <dbReference type="NCBI Taxonomy" id="2038154"/>
    <lineage>
        <taxon>Eukaryota</taxon>
        <taxon>Metazoa</taxon>
        <taxon>Ecdysozoa</taxon>
        <taxon>Arthropoda</taxon>
        <taxon>Hexapoda</taxon>
        <taxon>Insecta</taxon>
        <taxon>Pterygota</taxon>
        <taxon>Neoptera</taxon>
        <taxon>Endopterygota</taxon>
        <taxon>Coleoptera</taxon>
        <taxon>Polyphaga</taxon>
        <taxon>Elateriformia</taxon>
        <taxon>Elateroidea</taxon>
        <taxon>Elateridae</taxon>
        <taxon>Agrypninae</taxon>
        <taxon>Pyrophorini</taxon>
        <taxon>Ignelater</taxon>
    </lineage>
</organism>
<comment type="caution">
    <text evidence="2">The sequence shown here is derived from an EMBL/GenBank/DDBJ whole genome shotgun (WGS) entry which is preliminary data.</text>
</comment>
<evidence type="ECO:0000256" key="1">
    <source>
        <dbReference type="SAM" id="MobiDB-lite"/>
    </source>
</evidence>
<evidence type="ECO:0000313" key="3">
    <source>
        <dbReference type="Proteomes" id="UP000801492"/>
    </source>
</evidence>
<protein>
    <submittedName>
        <fullName evidence="2">Uncharacterized protein</fullName>
    </submittedName>
</protein>
<sequence length="62" mass="7039">MVDIPSWVHLSEEMIKKRPSRKITRAIDKPSTSNDELDPMDLPGPSGLSHNFKDRKEMSSVC</sequence>
<reference evidence="2" key="1">
    <citation type="submission" date="2019-08" db="EMBL/GenBank/DDBJ databases">
        <title>The genome of the North American firefly Photinus pyralis.</title>
        <authorList>
            <consortium name="Photinus pyralis genome working group"/>
            <person name="Fallon T.R."/>
            <person name="Sander Lower S.E."/>
            <person name="Weng J.-K."/>
        </authorList>
    </citation>
    <scope>NUCLEOTIDE SEQUENCE</scope>
    <source>
        <strain evidence="2">TRF0915ILg1</strain>
        <tissue evidence="2">Whole body</tissue>
    </source>
</reference>
<dbReference type="Proteomes" id="UP000801492">
    <property type="component" value="Unassembled WGS sequence"/>
</dbReference>
<dbReference type="AlphaFoldDB" id="A0A8K0CPZ5"/>
<keyword evidence="3" id="KW-1185">Reference proteome</keyword>
<name>A0A8K0CPZ5_IGNLU</name>
<feature type="region of interest" description="Disordered" evidence="1">
    <location>
        <begin position="18"/>
        <end position="62"/>
    </location>
</feature>
<dbReference type="EMBL" id="VTPC01031129">
    <property type="protein sequence ID" value="KAF2891473.1"/>
    <property type="molecule type" value="Genomic_DNA"/>
</dbReference>
<proteinExistence type="predicted"/>